<dbReference type="EMBL" id="LNYG01000012">
    <property type="protein sequence ID" value="KTD09307.1"/>
    <property type="molecule type" value="Genomic_DNA"/>
</dbReference>
<dbReference type="InterPro" id="IPR016181">
    <property type="entry name" value="Acyl_CoA_acyltransferase"/>
</dbReference>
<keyword evidence="2" id="KW-0808">Transferase</keyword>
<dbReference type="InterPro" id="IPR000182">
    <property type="entry name" value="GNAT_dom"/>
</dbReference>
<feature type="domain" description="N-acetyltransferase" evidence="1">
    <location>
        <begin position="13"/>
        <end position="167"/>
    </location>
</feature>
<evidence type="ECO:0000313" key="2">
    <source>
        <dbReference type="EMBL" id="KTD09307.1"/>
    </source>
</evidence>
<protein>
    <submittedName>
        <fullName evidence="2">Putative Acyl-CoA N-acyltransferase</fullName>
    </submittedName>
</protein>
<gene>
    <name evidence="2" type="ORF">Ljam_0657</name>
</gene>
<evidence type="ECO:0000313" key="3">
    <source>
        <dbReference type="Proteomes" id="UP000054715"/>
    </source>
</evidence>
<dbReference type="AlphaFoldDB" id="A0A0W0UN59"/>
<comment type="caution">
    <text evidence="2">The sequence shown here is derived from an EMBL/GenBank/DDBJ whole genome shotgun (WGS) entry which is preliminary data.</text>
</comment>
<dbReference type="GO" id="GO:0016747">
    <property type="term" value="F:acyltransferase activity, transferring groups other than amino-acyl groups"/>
    <property type="evidence" value="ECO:0007669"/>
    <property type="project" value="InterPro"/>
</dbReference>
<accession>A0A0W0UN59</accession>
<dbReference type="Proteomes" id="UP000054715">
    <property type="component" value="Unassembled WGS sequence"/>
</dbReference>
<dbReference type="SUPFAM" id="SSF55729">
    <property type="entry name" value="Acyl-CoA N-acyltransferases (Nat)"/>
    <property type="match status" value="1"/>
</dbReference>
<reference evidence="2 3" key="1">
    <citation type="submission" date="2015-11" db="EMBL/GenBank/DDBJ databases">
        <title>Genomic analysis of 38 Legionella species identifies large and diverse effector repertoires.</title>
        <authorList>
            <person name="Burstein D."/>
            <person name="Amaro F."/>
            <person name="Zusman T."/>
            <person name="Lifshitz Z."/>
            <person name="Cohen O."/>
            <person name="Gilbert J.A."/>
            <person name="Pupko T."/>
            <person name="Shuman H.A."/>
            <person name="Segal G."/>
        </authorList>
    </citation>
    <scope>NUCLEOTIDE SEQUENCE [LARGE SCALE GENOMIC DNA]</scope>
    <source>
        <strain evidence="2 3">JA-26-G1-E2</strain>
    </source>
</reference>
<dbReference type="PROSITE" id="PS51186">
    <property type="entry name" value="GNAT"/>
    <property type="match status" value="1"/>
</dbReference>
<dbReference type="OrthoDB" id="5867071at2"/>
<name>A0A0W0UN59_9GAMM</name>
<organism evidence="2 3">
    <name type="scientific">Legionella jamestowniensis</name>
    <dbReference type="NCBI Taxonomy" id="455"/>
    <lineage>
        <taxon>Bacteria</taxon>
        <taxon>Pseudomonadati</taxon>
        <taxon>Pseudomonadota</taxon>
        <taxon>Gammaproteobacteria</taxon>
        <taxon>Legionellales</taxon>
        <taxon>Legionellaceae</taxon>
        <taxon>Legionella</taxon>
    </lineage>
</organism>
<evidence type="ECO:0000259" key="1">
    <source>
        <dbReference type="PROSITE" id="PS51186"/>
    </source>
</evidence>
<keyword evidence="2" id="KW-0012">Acyltransferase</keyword>
<dbReference type="RefSeq" id="WP_058448713.1">
    <property type="nucleotide sequence ID" value="NZ_CAAAJF010000015.1"/>
</dbReference>
<sequence>MLLFSSALTKHKLTFTKLSDCMDYVPIAAKWAEDEWGYIRNKGIDYRAEVMRTLKDNVYIGTFAGQPVAMFALLDHSFNADLVKTTDNLTHARELMYVYVEKDCRGLGFGKQIIEKAKRLAAELGSDLILLDTLKPSLNGLYKKHGAEVVCEGQLFSHPTDVLRIVI</sequence>
<dbReference type="CDD" id="cd04301">
    <property type="entry name" value="NAT_SF"/>
    <property type="match status" value="1"/>
</dbReference>
<proteinExistence type="predicted"/>
<dbReference type="STRING" id="455.Ljam_0657"/>
<dbReference type="PATRIC" id="fig|455.5.peg.700"/>
<dbReference type="Gene3D" id="3.40.630.30">
    <property type="match status" value="1"/>
</dbReference>
<dbReference type="Pfam" id="PF13508">
    <property type="entry name" value="Acetyltransf_7"/>
    <property type="match status" value="1"/>
</dbReference>